<dbReference type="Proteomes" id="UP001054945">
    <property type="component" value="Unassembled WGS sequence"/>
</dbReference>
<comment type="caution">
    <text evidence="2">The sequence shown here is derived from an EMBL/GenBank/DDBJ whole genome shotgun (WGS) entry which is preliminary data.</text>
</comment>
<feature type="compositionally biased region" description="Basic residues" evidence="1">
    <location>
        <begin position="104"/>
        <end position="122"/>
    </location>
</feature>
<keyword evidence="3" id="KW-1185">Reference proteome</keyword>
<accession>A0AAV4N3B3</accession>
<protein>
    <submittedName>
        <fullName evidence="2">Uncharacterized protein</fullName>
    </submittedName>
</protein>
<feature type="region of interest" description="Disordered" evidence="1">
    <location>
        <begin position="94"/>
        <end position="122"/>
    </location>
</feature>
<evidence type="ECO:0000256" key="1">
    <source>
        <dbReference type="SAM" id="MobiDB-lite"/>
    </source>
</evidence>
<sequence length="122" mass="13904">MVCPSRELFSPRCQDDDCCYRSRFIVRKSFRADGNAAVGAKCRISLEDMTPDKVIMLKIWKDNDVESLGFLPPVLLPSTIYLEAAHCSGFNLPRQPLSPLAQWKKGKMKRKGKKKRGEKFPD</sequence>
<name>A0AAV4N3B3_CAEEX</name>
<dbReference type="AlphaFoldDB" id="A0AAV4N3B3"/>
<dbReference type="EMBL" id="BPLR01020400">
    <property type="protein sequence ID" value="GIX78320.1"/>
    <property type="molecule type" value="Genomic_DNA"/>
</dbReference>
<organism evidence="2 3">
    <name type="scientific">Caerostris extrusa</name>
    <name type="common">Bark spider</name>
    <name type="synonym">Caerostris bankana</name>
    <dbReference type="NCBI Taxonomy" id="172846"/>
    <lineage>
        <taxon>Eukaryota</taxon>
        <taxon>Metazoa</taxon>
        <taxon>Ecdysozoa</taxon>
        <taxon>Arthropoda</taxon>
        <taxon>Chelicerata</taxon>
        <taxon>Arachnida</taxon>
        <taxon>Araneae</taxon>
        <taxon>Araneomorphae</taxon>
        <taxon>Entelegynae</taxon>
        <taxon>Araneoidea</taxon>
        <taxon>Araneidae</taxon>
        <taxon>Caerostris</taxon>
    </lineage>
</organism>
<gene>
    <name evidence="2" type="ORF">CEXT_33961</name>
</gene>
<reference evidence="2 3" key="1">
    <citation type="submission" date="2021-06" db="EMBL/GenBank/DDBJ databases">
        <title>Caerostris extrusa draft genome.</title>
        <authorList>
            <person name="Kono N."/>
            <person name="Arakawa K."/>
        </authorList>
    </citation>
    <scope>NUCLEOTIDE SEQUENCE [LARGE SCALE GENOMIC DNA]</scope>
</reference>
<proteinExistence type="predicted"/>
<evidence type="ECO:0000313" key="2">
    <source>
        <dbReference type="EMBL" id="GIX78320.1"/>
    </source>
</evidence>
<evidence type="ECO:0000313" key="3">
    <source>
        <dbReference type="Proteomes" id="UP001054945"/>
    </source>
</evidence>